<dbReference type="Gene3D" id="3.20.20.60">
    <property type="entry name" value="Phosphoenolpyruvate-binding domains"/>
    <property type="match status" value="1"/>
</dbReference>
<evidence type="ECO:0000256" key="2">
    <source>
        <dbReference type="ARBA" id="ARBA00022723"/>
    </source>
</evidence>
<reference evidence="5 6" key="1">
    <citation type="submission" date="2023-12" db="EMBL/GenBank/DDBJ databases">
        <title>Sinomonas terricola sp. nov, isolated from litchi orchard soil in Guangdong, PR China.</title>
        <authorList>
            <person name="Jiaxin W."/>
            <person name="Yang Z."/>
            <person name="Honghui Z."/>
        </authorList>
    </citation>
    <scope>NUCLEOTIDE SEQUENCE [LARGE SCALE GENOMIC DNA]</scope>
    <source>
        <strain evidence="5 6">JGH33</strain>
    </source>
</reference>
<evidence type="ECO:0000313" key="6">
    <source>
        <dbReference type="Proteomes" id="UP001304769"/>
    </source>
</evidence>
<feature type="domain" description="HpcH/HpaI aldolase/citrate lyase" evidence="4">
    <location>
        <begin position="31"/>
        <end position="229"/>
    </location>
</feature>
<dbReference type="InterPro" id="IPR015813">
    <property type="entry name" value="Pyrv/PenolPyrv_kinase-like_dom"/>
</dbReference>
<dbReference type="InterPro" id="IPR040442">
    <property type="entry name" value="Pyrv_kinase-like_dom_sf"/>
</dbReference>
<accession>A0ABU5T8H0</accession>
<comment type="similarity">
    <text evidence="1">Belongs to the HpcH/HpaI aldolase family.</text>
</comment>
<dbReference type="EMBL" id="JAYGGQ010000011">
    <property type="protein sequence ID" value="MEA5455988.1"/>
    <property type="molecule type" value="Genomic_DNA"/>
</dbReference>
<dbReference type="PANTHER" id="PTHR30502">
    <property type="entry name" value="2-KETO-3-DEOXY-L-RHAMNONATE ALDOLASE"/>
    <property type="match status" value="1"/>
</dbReference>
<dbReference type="GO" id="GO:0016829">
    <property type="term" value="F:lyase activity"/>
    <property type="evidence" value="ECO:0007669"/>
    <property type="project" value="UniProtKB-KW"/>
</dbReference>
<dbReference type="Pfam" id="PF03328">
    <property type="entry name" value="HpcH_HpaI"/>
    <property type="match status" value="1"/>
</dbReference>
<organism evidence="5 6">
    <name type="scientific">Sinomonas terricola</name>
    <dbReference type="NCBI Taxonomy" id="3110330"/>
    <lineage>
        <taxon>Bacteria</taxon>
        <taxon>Bacillati</taxon>
        <taxon>Actinomycetota</taxon>
        <taxon>Actinomycetes</taxon>
        <taxon>Micrococcales</taxon>
        <taxon>Micrococcaceae</taxon>
        <taxon>Sinomonas</taxon>
    </lineage>
</organism>
<comment type="caution">
    <text evidence="5">The sequence shown here is derived from an EMBL/GenBank/DDBJ whole genome shotgun (WGS) entry which is preliminary data.</text>
</comment>
<gene>
    <name evidence="5" type="ORF">SPF06_14730</name>
</gene>
<evidence type="ECO:0000259" key="4">
    <source>
        <dbReference type="Pfam" id="PF03328"/>
    </source>
</evidence>
<keyword evidence="6" id="KW-1185">Reference proteome</keyword>
<evidence type="ECO:0000256" key="1">
    <source>
        <dbReference type="ARBA" id="ARBA00005568"/>
    </source>
</evidence>
<dbReference type="SUPFAM" id="SSF51621">
    <property type="entry name" value="Phosphoenolpyruvate/pyruvate domain"/>
    <property type="match status" value="1"/>
</dbReference>
<keyword evidence="3 5" id="KW-0456">Lyase</keyword>
<dbReference type="PANTHER" id="PTHR30502:SF0">
    <property type="entry name" value="PHOSPHOENOLPYRUVATE CARBOXYLASE FAMILY PROTEIN"/>
    <property type="match status" value="1"/>
</dbReference>
<name>A0ABU5T8H0_9MICC</name>
<dbReference type="InterPro" id="IPR005000">
    <property type="entry name" value="Aldolase/citrate-lyase_domain"/>
</dbReference>
<sequence length="253" mass="26755">MNEARIAHEARATYEAGAAREARRAVGLITADTSPTLLAVLAHARVDFVVLDAEQTPLDVQACAGAVQRLRGTGVRVSVRVPDLEPNTLVAFANTGVDELVLPHLRSVGELERAREAIAYAPRGLRSRQVSPASGFGTDFSREPVLSVLFETVDAVAEAEGFAACEAFGGGWLGPTDLAADLQRDGRSAPDYLDKAMQSVVETLRGAGHSVGLPAPSMARANEVFARGADRCAVYWERELATLLAGFVASQSA</sequence>
<dbReference type="Proteomes" id="UP001304769">
    <property type="component" value="Unassembled WGS sequence"/>
</dbReference>
<keyword evidence="2" id="KW-0479">Metal-binding</keyword>
<dbReference type="RefSeq" id="WP_323279876.1">
    <property type="nucleotide sequence ID" value="NZ_JAYGGQ010000011.1"/>
</dbReference>
<protein>
    <submittedName>
        <fullName evidence="5">Aldolase/citrate lyase family protein</fullName>
    </submittedName>
</protein>
<evidence type="ECO:0000256" key="3">
    <source>
        <dbReference type="ARBA" id="ARBA00023239"/>
    </source>
</evidence>
<evidence type="ECO:0000313" key="5">
    <source>
        <dbReference type="EMBL" id="MEA5455988.1"/>
    </source>
</evidence>
<dbReference type="InterPro" id="IPR050251">
    <property type="entry name" value="HpcH-HpaI_aldolase"/>
</dbReference>
<proteinExistence type="inferred from homology"/>